<keyword evidence="7" id="KW-1185">Reference proteome</keyword>
<dbReference type="AlphaFoldDB" id="A0A0R1GR31"/>
<feature type="domain" description="Calcineurin-like phosphoesterase" evidence="5">
    <location>
        <begin position="5"/>
        <end position="201"/>
    </location>
</feature>
<dbReference type="Pfam" id="PF00149">
    <property type="entry name" value="Metallophos"/>
    <property type="match status" value="1"/>
</dbReference>
<dbReference type="Gene3D" id="3.60.21.10">
    <property type="match status" value="1"/>
</dbReference>
<dbReference type="PANTHER" id="PTHR42988">
    <property type="entry name" value="PHOSPHOHYDROLASE"/>
    <property type="match status" value="1"/>
</dbReference>
<dbReference type="STRING" id="357278.IV61_GL000985"/>
<dbReference type="GO" id="GO:0046872">
    <property type="term" value="F:metal ion binding"/>
    <property type="evidence" value="ECO:0007669"/>
    <property type="project" value="UniProtKB-KW"/>
</dbReference>
<comment type="caution">
    <text evidence="6">The sequence shown here is derived from an EMBL/GenBank/DDBJ whole genome shotgun (WGS) entry which is preliminary data.</text>
</comment>
<evidence type="ECO:0000256" key="1">
    <source>
        <dbReference type="ARBA" id="ARBA00022723"/>
    </source>
</evidence>
<evidence type="ECO:0000313" key="7">
    <source>
        <dbReference type="Proteomes" id="UP000051176"/>
    </source>
</evidence>
<gene>
    <name evidence="6" type="ORF">FD07_GL000920</name>
</gene>
<organism evidence="6 7">
    <name type="scientific">Levilactobacillus parabrevis ATCC 53295</name>
    <dbReference type="NCBI Taxonomy" id="1267003"/>
    <lineage>
        <taxon>Bacteria</taxon>
        <taxon>Bacillati</taxon>
        <taxon>Bacillota</taxon>
        <taxon>Bacilli</taxon>
        <taxon>Lactobacillales</taxon>
        <taxon>Lactobacillaceae</taxon>
        <taxon>Levilactobacillus</taxon>
    </lineage>
</organism>
<reference evidence="6 7" key="1">
    <citation type="journal article" date="2015" name="Genome Announc.">
        <title>Expanding the biotechnology potential of lactobacilli through comparative genomics of 213 strains and associated genera.</title>
        <authorList>
            <person name="Sun Z."/>
            <person name="Harris H.M."/>
            <person name="McCann A."/>
            <person name="Guo C."/>
            <person name="Argimon S."/>
            <person name="Zhang W."/>
            <person name="Yang X."/>
            <person name="Jeffery I.B."/>
            <person name="Cooney J.C."/>
            <person name="Kagawa T.F."/>
            <person name="Liu W."/>
            <person name="Song Y."/>
            <person name="Salvetti E."/>
            <person name="Wrobel A."/>
            <person name="Rasinkangas P."/>
            <person name="Parkhill J."/>
            <person name="Rea M.C."/>
            <person name="O'Sullivan O."/>
            <person name="Ritari J."/>
            <person name="Douillard F.P."/>
            <person name="Paul Ross R."/>
            <person name="Yang R."/>
            <person name="Briner A.E."/>
            <person name="Felis G.E."/>
            <person name="de Vos W.M."/>
            <person name="Barrangou R."/>
            <person name="Klaenhammer T.R."/>
            <person name="Caufield P.W."/>
            <person name="Cui Y."/>
            <person name="Zhang H."/>
            <person name="O'Toole P.W."/>
        </authorList>
    </citation>
    <scope>NUCLEOTIDE SEQUENCE [LARGE SCALE GENOMIC DNA]</scope>
    <source>
        <strain evidence="6 7">ATCC 53295</strain>
    </source>
</reference>
<dbReference type="Proteomes" id="UP000051176">
    <property type="component" value="Unassembled WGS sequence"/>
</dbReference>
<dbReference type="eggNOG" id="COG1409">
    <property type="taxonomic scope" value="Bacteria"/>
</dbReference>
<dbReference type="EMBL" id="AZCZ01000023">
    <property type="protein sequence ID" value="KRK36360.1"/>
    <property type="molecule type" value="Genomic_DNA"/>
</dbReference>
<sequence length="294" mass="33375">MNKFTIVHLSDPQLTAAAVEPQYHQQVPPIEKLQQIFDDVLTHQIAPDLIVIGGDLMQDGTGQDYAKLRAYLSEQAERLQAPIQVILGDQDDREAFNAGYLSQSHQPYYAYKQMYQNMDFYFLDSKWETTKEAGWLDREQLDWLNKNLHIAPRRRAFIFLHHPLDAPALRSMRYALLQNNRELLSILHGHNIGGIFTGHLHFGASYLVDNTIPVTTVGSATTYINCQDPHYHEVHDAINYNVITIQRGMASVTNHPLYLGQAVIDTIAVGNTGFAKHRPRLTGTRRTVNGPFLS</sequence>
<comment type="similarity">
    <text evidence="4">Belongs to the cyclic nucleotide phosphodiesterase class-III family.</text>
</comment>
<keyword evidence="1" id="KW-0479">Metal-binding</keyword>
<proteinExistence type="inferred from homology"/>
<dbReference type="InterPro" id="IPR029052">
    <property type="entry name" value="Metallo-depent_PP-like"/>
</dbReference>
<dbReference type="InterPro" id="IPR050884">
    <property type="entry name" value="CNP_phosphodiesterase-III"/>
</dbReference>
<name>A0A0R1GR31_9LACO</name>
<accession>A0A0R1GR31</accession>
<evidence type="ECO:0000259" key="5">
    <source>
        <dbReference type="Pfam" id="PF00149"/>
    </source>
</evidence>
<dbReference type="PANTHER" id="PTHR42988:SF2">
    <property type="entry name" value="CYCLIC NUCLEOTIDE PHOSPHODIESTERASE CBUA0032-RELATED"/>
    <property type="match status" value="1"/>
</dbReference>
<dbReference type="SUPFAM" id="SSF56300">
    <property type="entry name" value="Metallo-dependent phosphatases"/>
    <property type="match status" value="1"/>
</dbReference>
<dbReference type="InterPro" id="IPR004843">
    <property type="entry name" value="Calcineurin-like_PHP"/>
</dbReference>
<keyword evidence="3" id="KW-0408">Iron</keyword>
<dbReference type="PATRIC" id="fig|1267003.4.peg.980"/>
<dbReference type="GO" id="GO:0016787">
    <property type="term" value="F:hydrolase activity"/>
    <property type="evidence" value="ECO:0007669"/>
    <property type="project" value="UniProtKB-KW"/>
</dbReference>
<dbReference type="OrthoDB" id="5505563at2"/>
<evidence type="ECO:0000313" key="6">
    <source>
        <dbReference type="EMBL" id="KRK36360.1"/>
    </source>
</evidence>
<evidence type="ECO:0000256" key="3">
    <source>
        <dbReference type="ARBA" id="ARBA00023004"/>
    </source>
</evidence>
<evidence type="ECO:0000256" key="2">
    <source>
        <dbReference type="ARBA" id="ARBA00022801"/>
    </source>
</evidence>
<protein>
    <submittedName>
        <fullName evidence="6">Phosphohydrolase</fullName>
    </submittedName>
</protein>
<evidence type="ECO:0000256" key="4">
    <source>
        <dbReference type="ARBA" id="ARBA00025742"/>
    </source>
</evidence>
<keyword evidence="2 6" id="KW-0378">Hydrolase</keyword>
<dbReference type="RefSeq" id="WP_020089636.1">
    <property type="nucleotide sequence ID" value="NZ_AZCZ01000023.1"/>
</dbReference>